<organism evidence="2 3">
    <name type="scientific">Hibiscus sabdariffa</name>
    <name type="common">roselle</name>
    <dbReference type="NCBI Taxonomy" id="183260"/>
    <lineage>
        <taxon>Eukaryota</taxon>
        <taxon>Viridiplantae</taxon>
        <taxon>Streptophyta</taxon>
        <taxon>Embryophyta</taxon>
        <taxon>Tracheophyta</taxon>
        <taxon>Spermatophyta</taxon>
        <taxon>Magnoliopsida</taxon>
        <taxon>eudicotyledons</taxon>
        <taxon>Gunneridae</taxon>
        <taxon>Pentapetalae</taxon>
        <taxon>rosids</taxon>
        <taxon>malvids</taxon>
        <taxon>Malvales</taxon>
        <taxon>Malvaceae</taxon>
        <taxon>Malvoideae</taxon>
        <taxon>Hibiscus</taxon>
    </lineage>
</organism>
<feature type="domain" description="Reverse transcriptase Ty1/copia-type" evidence="1">
    <location>
        <begin position="71"/>
        <end position="123"/>
    </location>
</feature>
<name>A0ABR2EJB2_9ROSI</name>
<proteinExistence type="predicted"/>
<gene>
    <name evidence="2" type="ORF">V6N12_049006</name>
</gene>
<protein>
    <recommendedName>
        <fullName evidence="1">Reverse transcriptase Ty1/copia-type domain-containing protein</fullName>
    </recommendedName>
</protein>
<accession>A0ABR2EJB2</accession>
<evidence type="ECO:0000259" key="1">
    <source>
        <dbReference type="Pfam" id="PF07727"/>
    </source>
</evidence>
<comment type="caution">
    <text evidence="2">The sequence shown here is derived from an EMBL/GenBank/DDBJ whole genome shotgun (WGS) entry which is preliminary data.</text>
</comment>
<keyword evidence="3" id="KW-1185">Reference proteome</keyword>
<dbReference type="EMBL" id="JBBPBM010000013">
    <property type="protein sequence ID" value="KAK8561951.1"/>
    <property type="molecule type" value="Genomic_DNA"/>
</dbReference>
<reference evidence="2 3" key="1">
    <citation type="journal article" date="2024" name="G3 (Bethesda)">
        <title>Genome assembly of Hibiscus sabdariffa L. provides insights into metabolisms of medicinal natural products.</title>
        <authorList>
            <person name="Kim T."/>
        </authorList>
    </citation>
    <scope>NUCLEOTIDE SEQUENCE [LARGE SCALE GENOMIC DNA]</scope>
    <source>
        <strain evidence="2">TK-2024</strain>
        <tissue evidence="2">Old leaves</tissue>
    </source>
</reference>
<evidence type="ECO:0000313" key="2">
    <source>
        <dbReference type="EMBL" id="KAK8561951.1"/>
    </source>
</evidence>
<dbReference type="Pfam" id="PF07727">
    <property type="entry name" value="RVT_2"/>
    <property type="match status" value="1"/>
</dbReference>
<evidence type="ECO:0000313" key="3">
    <source>
        <dbReference type="Proteomes" id="UP001472677"/>
    </source>
</evidence>
<dbReference type="Proteomes" id="UP001472677">
    <property type="component" value="Unassembled WGS sequence"/>
</dbReference>
<sequence length="239" mass="27756">MTVVKGVPILESEYRYSTLGTDSQGQNRYSKTLLESGIGFTQYKVSVLTMGTDSPSEYWYAKTILEFPGGEFEMSMMGELSFFLGLQIKQRKNDTFINQTKYIKEKLKKFGLENVKPQATPMSSFSKLDKDEGDVDCGGCKIERAPLASSSNPNGVKPNLNVIFNECFNKLRDPEAMKWFKEFQNYRILCERRAHIPFLNSAAFNFRYLDQLRQWKLLPYLRLFEHYYHNLVLIFYSNA</sequence>
<dbReference type="InterPro" id="IPR013103">
    <property type="entry name" value="RVT_2"/>
</dbReference>